<evidence type="ECO:0000259" key="3">
    <source>
        <dbReference type="PROSITE" id="PS50222"/>
    </source>
</evidence>
<dbReference type="InterPro" id="IPR002048">
    <property type="entry name" value="EF_hand_dom"/>
</dbReference>
<dbReference type="PROSITE" id="PS00018">
    <property type="entry name" value="EF_HAND_1"/>
    <property type="match status" value="1"/>
</dbReference>
<protein>
    <recommendedName>
        <fullName evidence="3">EF-hand domain-containing protein</fullName>
    </recommendedName>
</protein>
<dbReference type="GO" id="GO:0007017">
    <property type="term" value="P:microtubule-based process"/>
    <property type="evidence" value="ECO:0007669"/>
    <property type="project" value="InterPro"/>
</dbReference>
<evidence type="ECO:0000256" key="2">
    <source>
        <dbReference type="SAM" id="MobiDB-lite"/>
    </source>
</evidence>
<dbReference type="GO" id="GO:0005868">
    <property type="term" value="C:cytoplasmic dynein complex"/>
    <property type="evidence" value="ECO:0007669"/>
    <property type="project" value="TreeGrafter"/>
</dbReference>
<dbReference type="SMART" id="SM01375">
    <property type="entry name" value="Dynein_light"/>
    <property type="match status" value="3"/>
</dbReference>
<reference evidence="4 5" key="1">
    <citation type="submission" date="2018-10" db="EMBL/GenBank/DDBJ databases">
        <authorList>
            <consortium name="Pathogen Informatics"/>
        </authorList>
    </citation>
    <scope>NUCLEOTIDE SEQUENCE [LARGE SCALE GENOMIC DNA]</scope>
</reference>
<dbReference type="InterPro" id="IPR001372">
    <property type="entry name" value="Dynein_light_chain_typ-1/2"/>
</dbReference>
<dbReference type="Pfam" id="PF01221">
    <property type="entry name" value="Dynein_light"/>
    <property type="match status" value="3"/>
</dbReference>
<dbReference type="Pfam" id="PF13202">
    <property type="entry name" value="EF-hand_5"/>
    <property type="match status" value="1"/>
</dbReference>
<dbReference type="CDD" id="cd00051">
    <property type="entry name" value="EFh"/>
    <property type="match status" value="1"/>
</dbReference>
<keyword evidence="5" id="KW-1185">Reference proteome</keyword>
<dbReference type="AlphaFoldDB" id="A0A0R3U645"/>
<dbReference type="PROSITE" id="PS50222">
    <property type="entry name" value="EF_HAND_2"/>
    <property type="match status" value="2"/>
</dbReference>
<evidence type="ECO:0000313" key="4">
    <source>
        <dbReference type="EMBL" id="VDD76221.1"/>
    </source>
</evidence>
<feature type="region of interest" description="Disordered" evidence="2">
    <location>
        <begin position="526"/>
        <end position="589"/>
    </location>
</feature>
<dbReference type="PANTHER" id="PTHR11886">
    <property type="entry name" value="DYNEIN LIGHT CHAIN"/>
    <property type="match status" value="1"/>
</dbReference>
<name>A0A0R3U645_MESCO</name>
<dbReference type="SUPFAM" id="SSF47473">
    <property type="entry name" value="EF-hand"/>
    <property type="match status" value="1"/>
</dbReference>
<feature type="compositionally biased region" description="Low complexity" evidence="2">
    <location>
        <begin position="549"/>
        <end position="564"/>
    </location>
</feature>
<dbReference type="CDD" id="cd21450">
    <property type="entry name" value="DLC-like_DYNLL1-like"/>
    <property type="match status" value="3"/>
</dbReference>
<sequence>MILDSVHEEFERIDSNHYGYITRKALQDYARRTNQDADFVEHWMTWFDADKKGYITMEDVCTTLGIPMRKEYTQKVEEKRSLISQGIIPAPNDAPAVFAAPPQPKSKSTQLMDGVELLNQTPVKDGILEGCVRVVKDFPGTFKEEQEMARYLKEQMELRYKKYWQVVVASSTIGCVVGHEANTFIHFRYDNHLYILYRIPDPTSKRDFVEEAVFEEFTTIAGSVGGCISREDLANYVVRNHFHAEMTDRCSMSTNTQIGALFEEVDSDHNGFITQDDLADYVKHNNLPERTIDVSNSEKIVCLRPGYALNWKSVQPNKEELRRPDSDLSREFEAIDTDFNGFITRDELRAYAEKTGKPESMVEDWFKWFDFGNTGKITYEDMCETLGISMTKTYSKKVEEKRELIKKGKILPPKHMPEQYAAPKPKPSLLEDVNVLYTGKTEPGLLEDAVTAVKENADKEEFKKESQLARVLKESMEKKWGRYWQVIVSRSTFGCAVGHEDNYFIHFKYRHHLFILYRTTEERVKENRRKKPAEASGKAVNGGGDVHGSSTESLSPSTQSSNLEQLPEEEPTPTIQSSQKHKSMDSSNFVRQNSGFKAELIRAASTPGGKQATQPTPTDLEPANQEAPAEDEIQVSTASQAQHTAPMSQDPWLVDGFNGNGGVSARKTSISSASSESLRQKFEVLHEESVDEELLRDVMRIVKTNEDKVQEEKDMAKLLKDGVEEKHGKHWQAIVAYNNLGCNVEHEIRTFIYLRRDNHVYILFRTPIAD</sequence>
<accession>A0A0R3U645</accession>
<feature type="region of interest" description="Disordered" evidence="2">
    <location>
        <begin position="604"/>
        <end position="646"/>
    </location>
</feature>
<dbReference type="EMBL" id="UXSR01000344">
    <property type="protein sequence ID" value="VDD76221.1"/>
    <property type="molecule type" value="Genomic_DNA"/>
</dbReference>
<dbReference type="SUPFAM" id="SSF54648">
    <property type="entry name" value="DLC"/>
    <property type="match status" value="3"/>
</dbReference>
<evidence type="ECO:0000256" key="1">
    <source>
        <dbReference type="ARBA" id="ARBA00022837"/>
    </source>
</evidence>
<dbReference type="SMART" id="SM00054">
    <property type="entry name" value="EFh"/>
    <property type="match status" value="5"/>
</dbReference>
<dbReference type="STRING" id="53468.A0A0R3U645"/>
<dbReference type="OrthoDB" id="6236179at2759"/>
<dbReference type="Gene3D" id="1.10.238.10">
    <property type="entry name" value="EF-hand"/>
    <property type="match status" value="2"/>
</dbReference>
<dbReference type="GO" id="GO:0045505">
    <property type="term" value="F:dynein intermediate chain binding"/>
    <property type="evidence" value="ECO:0007669"/>
    <property type="project" value="TreeGrafter"/>
</dbReference>
<dbReference type="InterPro" id="IPR011992">
    <property type="entry name" value="EF-hand-dom_pair"/>
</dbReference>
<evidence type="ECO:0000313" key="5">
    <source>
        <dbReference type="Proteomes" id="UP000267029"/>
    </source>
</evidence>
<dbReference type="Pfam" id="PF13499">
    <property type="entry name" value="EF-hand_7"/>
    <property type="match status" value="1"/>
</dbReference>
<gene>
    <name evidence="4" type="ORF">MCOS_LOCUS2224</name>
</gene>
<keyword evidence="1" id="KW-0106">Calcium</keyword>
<feature type="domain" description="EF-hand" evidence="3">
    <location>
        <begin position="253"/>
        <end position="288"/>
    </location>
</feature>
<dbReference type="InterPro" id="IPR018247">
    <property type="entry name" value="EF_Hand_1_Ca_BS"/>
</dbReference>
<dbReference type="Gene3D" id="3.30.740.10">
    <property type="entry name" value="Protein Inhibitor Of Neuronal Nitric Oxide Synthase"/>
    <property type="match status" value="3"/>
</dbReference>
<dbReference type="GO" id="GO:0005509">
    <property type="term" value="F:calcium ion binding"/>
    <property type="evidence" value="ECO:0007669"/>
    <property type="project" value="InterPro"/>
</dbReference>
<proteinExistence type="predicted"/>
<feature type="compositionally biased region" description="Polar residues" evidence="2">
    <location>
        <begin position="634"/>
        <end position="646"/>
    </location>
</feature>
<dbReference type="PANTHER" id="PTHR11886:SF35">
    <property type="entry name" value="DYNEIN LIGHT CHAIN"/>
    <property type="match status" value="1"/>
</dbReference>
<dbReference type="Proteomes" id="UP000267029">
    <property type="component" value="Unassembled WGS sequence"/>
</dbReference>
<feature type="domain" description="EF-hand" evidence="3">
    <location>
        <begin position="323"/>
        <end position="358"/>
    </location>
</feature>
<organism evidence="4 5">
    <name type="scientific">Mesocestoides corti</name>
    <name type="common">Flatworm</name>
    <dbReference type="NCBI Taxonomy" id="53468"/>
    <lineage>
        <taxon>Eukaryota</taxon>
        <taxon>Metazoa</taxon>
        <taxon>Spiralia</taxon>
        <taxon>Lophotrochozoa</taxon>
        <taxon>Platyhelminthes</taxon>
        <taxon>Cestoda</taxon>
        <taxon>Eucestoda</taxon>
        <taxon>Cyclophyllidea</taxon>
        <taxon>Mesocestoididae</taxon>
        <taxon>Mesocestoides</taxon>
    </lineage>
</organism>
<dbReference type="InterPro" id="IPR037177">
    <property type="entry name" value="DLC_sf"/>
</dbReference>